<dbReference type="AlphaFoldDB" id="A0A3B7MLN8"/>
<dbReference type="EMBL" id="CP032157">
    <property type="protein sequence ID" value="AXY73876.1"/>
    <property type="molecule type" value="Genomic_DNA"/>
</dbReference>
<dbReference type="Gene3D" id="2.30.120.10">
    <property type="match status" value="1"/>
</dbReference>
<evidence type="ECO:0000313" key="7">
    <source>
        <dbReference type="Proteomes" id="UP000263900"/>
    </source>
</evidence>
<dbReference type="Proteomes" id="UP000263900">
    <property type="component" value="Chromosome"/>
</dbReference>
<dbReference type="KEGG" id="pseg:D3H65_07730"/>
<feature type="active site" description="Nucleophile" evidence="4">
    <location>
        <position position="285"/>
    </location>
</feature>
<dbReference type="PANTHER" id="PTHR34218:SF4">
    <property type="entry name" value="ACYL-HOMOSERINE LACTONE ACYLASE QUIP"/>
    <property type="match status" value="1"/>
</dbReference>
<dbReference type="InterPro" id="IPR043147">
    <property type="entry name" value="Penicillin_amidase_A-knob"/>
</dbReference>
<dbReference type="SUPFAM" id="SSF56235">
    <property type="entry name" value="N-terminal nucleophile aminohydrolases (Ntn hydrolases)"/>
    <property type="match status" value="1"/>
</dbReference>
<dbReference type="InterPro" id="IPR043146">
    <property type="entry name" value="Penicillin_amidase_N_B-knob"/>
</dbReference>
<keyword evidence="5" id="KW-0479">Metal-binding</keyword>
<gene>
    <name evidence="6" type="ORF">D3H65_07730</name>
</gene>
<name>A0A3B7MLN8_9BACT</name>
<proteinExistence type="inferred from homology"/>
<dbReference type="OrthoDB" id="9759796at2"/>
<dbReference type="Pfam" id="PF01804">
    <property type="entry name" value="Penicil_amidase"/>
    <property type="match status" value="1"/>
</dbReference>
<sequence length="817" mass="92037">MRLVPFLISAAVTTGLVIALSIPIGSTPPLGSFLSPQEGFWQNAEPADQDYNMTLQLPQLKDKVAVYFDDRMVPHVFAQNDEDLYFVQGYLHARFRLWQMEFQTHAAAGRLTEIVGTGADSTILNFDRNMRRLGMVYAANNSLQVMENDTTTKKVLDAYTAGANAYIDQLTSSTLPLEYRLLNYHPEHWTNLKTALFLKYMSYDLSGSENDIEYTNAKAVLSHELFEKFYPTTQDSLSPIVPRGSVFAPATIHPVAPASADSLYFQWKDSATLAAINKPDKDNGSNNWAVSGQKTQSGRPILCSDPHLGLSLPSLWFEMQLHTPQSNAYGASFPGSPAIIIGFTDQVAWGVTNSHRDVKDYYAIRFKDDSKQEYWFDSAWKPAQLKVEAFKVKGGATLYDTVAYTLWGPVQYDASFNGFGRATQVTNLAVQWKAHEGSNEFKTFYLLNRATGYTDYLAAIKDFTCPGQNFVFASKDNDIAIWQQGEFPAKWKRQGDFIMPGTDSSYRWQANIPQEENPHVEPERRLDFVSSANQMAADTAYPYYQGGSYDLYRSFIINRRLRAMNSITIDDMKQLQTDNYNVFAETARPVLLKNIKEHMLTNEEKSYLEILRNWNLRNDPDEKGAAIFDTWFRGLEAEVWSDELEAAPKPIQIPEAYTLVEGLLRDSAFAPVDNIHTPNKETAGDVVTTAFKKAIPVLKRAAAEGRLAWGKFKDTGIRHLLRQIAPLGRLHLNTGGGEHVINATKQFHGPSWRMIVHLTDKTEAWGIFPGGQQGNPGSKYYDSFVNKWVAGEYNLLWVMSESEGKGPGVKYTMNFNN</sequence>
<dbReference type="GO" id="GO:0046872">
    <property type="term" value="F:metal ion binding"/>
    <property type="evidence" value="ECO:0007669"/>
    <property type="project" value="UniProtKB-KW"/>
</dbReference>
<evidence type="ECO:0000256" key="1">
    <source>
        <dbReference type="ARBA" id="ARBA00006586"/>
    </source>
</evidence>
<reference evidence="6 7" key="1">
    <citation type="submission" date="2018-09" db="EMBL/GenBank/DDBJ databases">
        <title>Genome sequencing of strain 6GH32-13.</title>
        <authorList>
            <person name="Weon H.-Y."/>
            <person name="Heo J."/>
            <person name="Kwon S.-W."/>
        </authorList>
    </citation>
    <scope>NUCLEOTIDE SEQUENCE [LARGE SCALE GENOMIC DNA]</scope>
    <source>
        <strain evidence="6 7">5GH32-13</strain>
    </source>
</reference>
<evidence type="ECO:0000256" key="3">
    <source>
        <dbReference type="ARBA" id="ARBA00023145"/>
    </source>
</evidence>
<comment type="cofactor">
    <cofactor evidence="5">
        <name>Ca(2+)</name>
        <dbReference type="ChEBI" id="CHEBI:29108"/>
    </cofactor>
    <text evidence="5">Binds 1 Ca(2+) ion per dimer.</text>
</comment>
<keyword evidence="2" id="KW-0378">Hydrolase</keyword>
<dbReference type="InterPro" id="IPR023343">
    <property type="entry name" value="Penicillin_amidase_dom1"/>
</dbReference>
<dbReference type="GO" id="GO:0016811">
    <property type="term" value="F:hydrolase activity, acting on carbon-nitrogen (but not peptide) bonds, in linear amides"/>
    <property type="evidence" value="ECO:0007669"/>
    <property type="project" value="InterPro"/>
</dbReference>
<keyword evidence="5" id="KW-0106">Calcium</keyword>
<keyword evidence="3" id="KW-0865">Zymogen</keyword>
<protein>
    <submittedName>
        <fullName evidence="6">Penicillin acylase family protein</fullName>
    </submittedName>
</protein>
<comment type="similarity">
    <text evidence="1">Belongs to the peptidase S45 family.</text>
</comment>
<dbReference type="PIRSF" id="PIRSF001227">
    <property type="entry name" value="Pen_acylase"/>
    <property type="match status" value="1"/>
</dbReference>
<keyword evidence="7" id="KW-1185">Reference proteome</keyword>
<dbReference type="PANTHER" id="PTHR34218">
    <property type="entry name" value="PEPTIDASE S45 PENICILLIN AMIDASE"/>
    <property type="match status" value="1"/>
</dbReference>
<evidence type="ECO:0000313" key="6">
    <source>
        <dbReference type="EMBL" id="AXY73876.1"/>
    </source>
</evidence>
<dbReference type="RefSeq" id="WP_119049728.1">
    <property type="nucleotide sequence ID" value="NZ_CP032157.1"/>
</dbReference>
<feature type="binding site" evidence="5">
    <location>
        <position position="357"/>
    </location>
    <ligand>
        <name>Ca(2+)</name>
        <dbReference type="ChEBI" id="CHEBI:29108"/>
    </ligand>
</feature>
<evidence type="ECO:0000256" key="4">
    <source>
        <dbReference type="PIRSR" id="PIRSR001227-1"/>
    </source>
</evidence>
<dbReference type="Gene3D" id="3.60.20.10">
    <property type="entry name" value="Glutamine Phosphoribosylpyrophosphate, subunit 1, domain 1"/>
    <property type="match status" value="1"/>
</dbReference>
<dbReference type="GO" id="GO:0017000">
    <property type="term" value="P:antibiotic biosynthetic process"/>
    <property type="evidence" value="ECO:0007669"/>
    <property type="project" value="InterPro"/>
</dbReference>
<evidence type="ECO:0000256" key="2">
    <source>
        <dbReference type="ARBA" id="ARBA00022801"/>
    </source>
</evidence>
<dbReference type="Gene3D" id="1.10.1400.10">
    <property type="match status" value="1"/>
</dbReference>
<dbReference type="Gene3D" id="1.10.439.10">
    <property type="entry name" value="Penicillin Amidohydrolase, domain 1"/>
    <property type="match status" value="1"/>
</dbReference>
<evidence type="ECO:0000256" key="5">
    <source>
        <dbReference type="PIRSR" id="PIRSR001227-2"/>
    </source>
</evidence>
<dbReference type="CDD" id="cd03747">
    <property type="entry name" value="Ntn_PGA_like"/>
    <property type="match status" value="1"/>
</dbReference>
<accession>A0A3B7MLN8</accession>
<dbReference type="InterPro" id="IPR002692">
    <property type="entry name" value="S45"/>
</dbReference>
<organism evidence="6 7">
    <name type="scientific">Paraflavitalea soli</name>
    <dbReference type="NCBI Taxonomy" id="2315862"/>
    <lineage>
        <taxon>Bacteria</taxon>
        <taxon>Pseudomonadati</taxon>
        <taxon>Bacteroidota</taxon>
        <taxon>Chitinophagia</taxon>
        <taxon>Chitinophagales</taxon>
        <taxon>Chitinophagaceae</taxon>
        <taxon>Paraflavitalea</taxon>
    </lineage>
</organism>
<dbReference type="InterPro" id="IPR014395">
    <property type="entry name" value="Pen/GL7ACA/AHL_acylase"/>
</dbReference>
<feature type="binding site" evidence="5">
    <location>
        <position position="360"/>
    </location>
    <ligand>
        <name>Ca(2+)</name>
        <dbReference type="ChEBI" id="CHEBI:29108"/>
    </ligand>
</feature>
<dbReference type="InterPro" id="IPR029055">
    <property type="entry name" value="Ntn_hydrolases_N"/>
</dbReference>